<dbReference type="PROSITE" id="PS50297">
    <property type="entry name" value="ANK_REP_REGION"/>
    <property type="match status" value="1"/>
</dbReference>
<dbReference type="InterPro" id="IPR002110">
    <property type="entry name" value="Ankyrin_rpt"/>
</dbReference>
<dbReference type="SMART" id="SM00248">
    <property type="entry name" value="ANK"/>
    <property type="match status" value="3"/>
</dbReference>
<accession>A0ABD2W0C3</accession>
<proteinExistence type="predicted"/>
<keyword evidence="4" id="KW-1185">Reference proteome</keyword>
<dbReference type="Gene3D" id="1.25.40.20">
    <property type="entry name" value="Ankyrin repeat-containing domain"/>
    <property type="match status" value="2"/>
</dbReference>
<reference evidence="3 4" key="1">
    <citation type="journal article" date="2024" name="bioRxiv">
        <title>A reference genome for Trichogramma kaykai: A tiny desert-dwelling parasitoid wasp with competing sex-ratio distorters.</title>
        <authorList>
            <person name="Culotta J."/>
            <person name="Lindsey A.R."/>
        </authorList>
    </citation>
    <scope>NUCLEOTIDE SEQUENCE [LARGE SCALE GENOMIC DNA]</scope>
    <source>
        <strain evidence="3 4">KSX58</strain>
    </source>
</reference>
<dbReference type="Proteomes" id="UP001627154">
    <property type="component" value="Unassembled WGS sequence"/>
</dbReference>
<protein>
    <submittedName>
        <fullName evidence="3">Uncharacterized protein</fullName>
    </submittedName>
</protein>
<evidence type="ECO:0000256" key="2">
    <source>
        <dbReference type="SAM" id="MobiDB-lite"/>
    </source>
</evidence>
<dbReference type="EMBL" id="JBJJXI010000146">
    <property type="protein sequence ID" value="KAL3386480.1"/>
    <property type="molecule type" value="Genomic_DNA"/>
</dbReference>
<keyword evidence="1" id="KW-0040">ANK repeat</keyword>
<comment type="caution">
    <text evidence="3">The sequence shown here is derived from an EMBL/GenBank/DDBJ whole genome shotgun (WGS) entry which is preliminary data.</text>
</comment>
<feature type="region of interest" description="Disordered" evidence="2">
    <location>
        <begin position="201"/>
        <end position="223"/>
    </location>
</feature>
<sequence length="223" mass="24099">MVDVVKKFIEHGDESAKLVAEVGGSPLHITLDHGMNKMEMVRLLLTNGAPLSKRRRQGGIDASARHLSKKTRGKLGGEVLGALQGAGAEGVESATRQEARHAAASGPQVRRYSGAVQFNADPNVLNDEGMTPLHCICDVERNDDLMGEFLGAAKRMNKKVNLDVEDDYGRTPLQWAVAYLLPRSCLPALFSSTAPTCPNSSFPPRVISPPSWNGTWQGGLDRE</sequence>
<evidence type="ECO:0000256" key="1">
    <source>
        <dbReference type="PROSITE-ProRule" id="PRU00023"/>
    </source>
</evidence>
<evidence type="ECO:0000313" key="4">
    <source>
        <dbReference type="Proteomes" id="UP001627154"/>
    </source>
</evidence>
<dbReference type="InterPro" id="IPR036770">
    <property type="entry name" value="Ankyrin_rpt-contain_sf"/>
</dbReference>
<evidence type="ECO:0000313" key="3">
    <source>
        <dbReference type="EMBL" id="KAL3386480.1"/>
    </source>
</evidence>
<dbReference type="SUPFAM" id="SSF48403">
    <property type="entry name" value="Ankyrin repeat"/>
    <property type="match status" value="1"/>
</dbReference>
<gene>
    <name evidence="3" type="ORF">TKK_017985</name>
</gene>
<dbReference type="AlphaFoldDB" id="A0ABD2W0C3"/>
<name>A0ABD2W0C3_9HYME</name>
<organism evidence="3 4">
    <name type="scientific">Trichogramma kaykai</name>
    <dbReference type="NCBI Taxonomy" id="54128"/>
    <lineage>
        <taxon>Eukaryota</taxon>
        <taxon>Metazoa</taxon>
        <taxon>Ecdysozoa</taxon>
        <taxon>Arthropoda</taxon>
        <taxon>Hexapoda</taxon>
        <taxon>Insecta</taxon>
        <taxon>Pterygota</taxon>
        <taxon>Neoptera</taxon>
        <taxon>Endopterygota</taxon>
        <taxon>Hymenoptera</taxon>
        <taxon>Apocrita</taxon>
        <taxon>Proctotrupomorpha</taxon>
        <taxon>Chalcidoidea</taxon>
        <taxon>Trichogrammatidae</taxon>
        <taxon>Trichogramma</taxon>
    </lineage>
</organism>
<feature type="repeat" description="ANK" evidence="1">
    <location>
        <begin position="22"/>
        <end position="56"/>
    </location>
</feature>
<dbReference type="PROSITE" id="PS50088">
    <property type="entry name" value="ANK_REPEAT"/>
    <property type="match status" value="1"/>
</dbReference>